<organism evidence="4 5">
    <name type="scientific">Marinobacterium aestuariivivens</name>
    <dbReference type="NCBI Taxonomy" id="1698799"/>
    <lineage>
        <taxon>Bacteria</taxon>
        <taxon>Pseudomonadati</taxon>
        <taxon>Pseudomonadota</taxon>
        <taxon>Gammaproteobacteria</taxon>
        <taxon>Oceanospirillales</taxon>
        <taxon>Oceanospirillaceae</taxon>
        <taxon>Marinobacterium</taxon>
    </lineage>
</organism>
<keyword evidence="5" id="KW-1185">Reference proteome</keyword>
<evidence type="ECO:0000313" key="5">
    <source>
        <dbReference type="Proteomes" id="UP001596422"/>
    </source>
</evidence>
<gene>
    <name evidence="3" type="ORF">ACFQDL_31000</name>
    <name evidence="4" type="ORF">ACFQDL_32740</name>
</gene>
<feature type="transmembrane region" description="Helical" evidence="2">
    <location>
        <begin position="30"/>
        <end position="46"/>
    </location>
</feature>
<keyword evidence="2" id="KW-1133">Transmembrane helix</keyword>
<dbReference type="EMBL" id="JBHSWE010000002">
    <property type="protein sequence ID" value="MFC6674029.1"/>
    <property type="molecule type" value="Genomic_DNA"/>
</dbReference>
<keyword evidence="2" id="KW-0472">Membrane</keyword>
<evidence type="ECO:0000256" key="2">
    <source>
        <dbReference type="SAM" id="Phobius"/>
    </source>
</evidence>
<dbReference type="RefSeq" id="WP_379913620.1">
    <property type="nucleotide sequence ID" value="NZ_JBHSWE010000002.1"/>
</dbReference>
<reference evidence="4" key="1">
    <citation type="journal article" date="2014" name="Int. J. Syst. Evol. Microbiol.">
        <title>Complete genome of a new Firmicutes species belonging to the dominant human colonic microbiota ('Ruminococcus bicirculans') reveals two chromosomes and a selective capacity to utilize plant glucans.</title>
        <authorList>
            <consortium name="NISC Comparative Sequencing Program"/>
            <person name="Wegmann U."/>
            <person name="Louis P."/>
            <person name="Goesmann A."/>
            <person name="Henrissat B."/>
            <person name="Duncan S.H."/>
            <person name="Flint H.J."/>
        </authorList>
    </citation>
    <scope>NUCLEOTIDE SEQUENCE</scope>
    <source>
        <strain evidence="4">NBRC 111756</strain>
    </source>
</reference>
<accession>A0ABW2AA74</accession>
<sequence length="179" mass="19750">MIRFRNFRLFLYFVFALMIVSSVSAFRESVLLGTALIAVPAMYMVIKMSMTVSKSKVGLAFLFLGLGMLEIYLGIANTLPISWVLGLVGFVAVLGFRFVSVLVVNFRNAFQRGPNGEVPFPKLPPRTTSFSSAYGFGTSKAGATTRGTSDSFEDSDLNRQFEGPNPFISEDDPHGDYMR</sequence>
<reference evidence="4" key="3">
    <citation type="submission" date="2024-09" db="EMBL/GenBank/DDBJ databases">
        <authorList>
            <person name="Sun Q."/>
            <person name="Mori K."/>
        </authorList>
    </citation>
    <scope>NUCLEOTIDE SEQUENCE</scope>
    <source>
        <strain evidence="4">NBRC 111756</strain>
    </source>
</reference>
<feature type="compositionally biased region" description="Polar residues" evidence="1">
    <location>
        <begin position="141"/>
        <end position="150"/>
    </location>
</feature>
<protein>
    <submittedName>
        <fullName evidence="4">Uncharacterized protein</fullName>
    </submittedName>
</protein>
<reference evidence="5" key="2">
    <citation type="journal article" date="2019" name="Int. J. Syst. Evol. Microbiol.">
        <title>The Global Catalogue of Microorganisms (GCM) 10K type strain sequencing project: providing services to taxonomists for standard genome sequencing and annotation.</title>
        <authorList>
            <consortium name="The Broad Institute Genomics Platform"/>
            <consortium name="The Broad Institute Genome Sequencing Center for Infectious Disease"/>
            <person name="Wu L."/>
            <person name="Ma J."/>
        </authorList>
    </citation>
    <scope>NUCLEOTIDE SEQUENCE [LARGE SCALE GENOMIC DNA]</scope>
    <source>
        <strain evidence="5">NBRC 111756</strain>
    </source>
</reference>
<feature type="transmembrane region" description="Helical" evidence="2">
    <location>
        <begin position="81"/>
        <end position="104"/>
    </location>
</feature>
<evidence type="ECO:0000256" key="1">
    <source>
        <dbReference type="SAM" id="MobiDB-lite"/>
    </source>
</evidence>
<keyword evidence="2" id="KW-0812">Transmembrane</keyword>
<feature type="transmembrane region" description="Helical" evidence="2">
    <location>
        <begin position="58"/>
        <end position="75"/>
    </location>
</feature>
<comment type="caution">
    <text evidence="4">The sequence shown here is derived from an EMBL/GenBank/DDBJ whole genome shotgun (WGS) entry which is preliminary data.</text>
</comment>
<feature type="transmembrane region" description="Helical" evidence="2">
    <location>
        <begin position="7"/>
        <end position="24"/>
    </location>
</feature>
<evidence type="ECO:0000313" key="4">
    <source>
        <dbReference type="EMBL" id="MFC6674361.1"/>
    </source>
</evidence>
<dbReference type="EMBL" id="JBHSWE010000002">
    <property type="protein sequence ID" value="MFC6674361.1"/>
    <property type="molecule type" value="Genomic_DNA"/>
</dbReference>
<proteinExistence type="predicted"/>
<name>A0ABW2AA74_9GAMM</name>
<evidence type="ECO:0000313" key="3">
    <source>
        <dbReference type="EMBL" id="MFC6674029.1"/>
    </source>
</evidence>
<dbReference type="Proteomes" id="UP001596422">
    <property type="component" value="Unassembled WGS sequence"/>
</dbReference>
<feature type="region of interest" description="Disordered" evidence="1">
    <location>
        <begin position="139"/>
        <end position="179"/>
    </location>
</feature>